<dbReference type="Gene3D" id="2.40.10.10">
    <property type="entry name" value="Trypsin-like serine proteases"/>
    <property type="match status" value="3"/>
</dbReference>
<dbReference type="PRINTS" id="PR00722">
    <property type="entry name" value="CHYMOTRYPSIN"/>
</dbReference>
<dbReference type="InterPro" id="IPR051333">
    <property type="entry name" value="CLIP_Serine_Protease"/>
</dbReference>
<evidence type="ECO:0000259" key="3">
    <source>
        <dbReference type="PROSITE" id="PS50240"/>
    </source>
</evidence>
<dbReference type="AlphaFoldDB" id="A0A4Y0BP03"/>
<keyword evidence="2" id="KW-0732">Signal</keyword>
<accession>A0A4Y0BP03</accession>
<dbReference type="SUPFAM" id="SSF50494">
    <property type="entry name" value="Trypsin-like serine proteases"/>
    <property type="match status" value="3"/>
</dbReference>
<dbReference type="Pfam" id="PF00089">
    <property type="entry name" value="Trypsin"/>
    <property type="match status" value="3"/>
</dbReference>
<dbReference type="InterPro" id="IPR043504">
    <property type="entry name" value="Peptidase_S1_PA_chymotrypsin"/>
</dbReference>
<dbReference type="VEuPathDB" id="VectorBase:AFUN2_011417"/>
<feature type="signal peptide" evidence="2">
    <location>
        <begin position="1"/>
        <end position="21"/>
    </location>
</feature>
<protein>
    <recommendedName>
        <fullName evidence="3">Peptidase S1 domain-containing protein</fullName>
    </recommendedName>
</protein>
<evidence type="ECO:0000313" key="4">
    <source>
        <dbReference type="EnsemblMetazoa" id="AFUN021638-PA"/>
    </source>
</evidence>
<dbReference type="SMART" id="SM00020">
    <property type="entry name" value="Tryp_SPc"/>
    <property type="match status" value="2"/>
</dbReference>
<reference evidence="4" key="1">
    <citation type="submission" date="2020-05" db="UniProtKB">
        <authorList>
            <consortium name="EnsemblMetazoa"/>
        </authorList>
    </citation>
    <scope>IDENTIFICATION</scope>
    <source>
        <strain evidence="4">FUMOZ</strain>
    </source>
</reference>
<organism evidence="4">
    <name type="scientific">Anopheles funestus</name>
    <name type="common">African malaria mosquito</name>
    <dbReference type="NCBI Taxonomy" id="62324"/>
    <lineage>
        <taxon>Eukaryota</taxon>
        <taxon>Metazoa</taxon>
        <taxon>Ecdysozoa</taxon>
        <taxon>Arthropoda</taxon>
        <taxon>Hexapoda</taxon>
        <taxon>Insecta</taxon>
        <taxon>Pterygota</taxon>
        <taxon>Neoptera</taxon>
        <taxon>Endopterygota</taxon>
        <taxon>Diptera</taxon>
        <taxon>Nematocera</taxon>
        <taxon>Culicoidea</taxon>
        <taxon>Culicidae</taxon>
        <taxon>Anophelinae</taxon>
        <taxon>Anopheles</taxon>
    </lineage>
</organism>
<dbReference type="GO" id="GO:0006508">
    <property type="term" value="P:proteolysis"/>
    <property type="evidence" value="ECO:0007669"/>
    <property type="project" value="InterPro"/>
</dbReference>
<name>A0A4Y0BP03_ANOFN</name>
<feature type="chain" id="PRO_5021254739" description="Peptidase S1 domain-containing protein" evidence="2">
    <location>
        <begin position="22"/>
        <end position="901"/>
    </location>
</feature>
<dbReference type="InterPro" id="IPR009003">
    <property type="entry name" value="Peptidase_S1_PA"/>
</dbReference>
<feature type="domain" description="Peptidase S1" evidence="3">
    <location>
        <begin position="332"/>
        <end position="586"/>
    </location>
</feature>
<comment type="similarity">
    <text evidence="1">Belongs to the peptidase S1 family. CLIP subfamily.</text>
</comment>
<dbReference type="EnsemblMetazoa" id="AFUN021638-RA">
    <property type="protein sequence ID" value="AFUN021638-PA"/>
    <property type="gene ID" value="AFUN021638"/>
</dbReference>
<sequence>MQLIRQTFVVFILFLNRFSHGDRSFMGYLERNRIEQVMMPNVRESLDDCHMRYYKHNIPTQEYSVFDRPRLKFREFPHLALIGWTGSDGIVQWNCIGMLVWENFVLTTARCTRNENLVAPDVTRMGNPNQQAAGEVQQIKVAQVIRHAEYREGSRQHDIALLRLETKVELNALVVPACLWNKEEMDFRNLEAAQWSVVESETVSRVTVHPVSVDCDKAVEMRSQSSNDTEQSSDLCVDSIETDSCLSNSGGFLQVSLHHNSKMSPFVVAIGSPFNGSCENSKPSLYTKVSPYVQWIRSTIEGSGEESWEWKFREAECALRYVNLRPYEKDVLIGETDANVLVTSASRHIEPKYTHAMVEIHFGYFMNTQECHGLIIDEDTVLTLAQCTTKYGKRAMYVMYLGNERNSVVKHYNHPGYREGQLHNDVGLLKMKMHFTFFGSFVPYCIWHGDELPEGKVELTGNGRRDLNYFSLHDKSVDVFEPQSTQLITRADVFPIKNCSYPEEFSSNLTRGLTEEHLCFGNEPYIVPETCDQALGGPIGGQVDKLNKPFRYAYALNLLGRDCGFGWPSVGVRLAGHANWLKSILLPDYRKDSGSLHFFHSDLEENDTCRHVDGMDGLCVDVARCPKIRYEFSVNRRVVFCNASNVVCCPYENMLNETTPAGRELNECEDRYKEDRIRTGEKWLVSGPVGDEFPHLVAIGWQINGDGKVRWNCRGTIITSTAILTSAKCVQQQPNTPSFVRLGMNNTAPMVDVQEIIKHPKYDPVTGKNDIAVIKVKDSIAQRTSTKFPACVWTNQTHTPFKMIQLVINETADSYVFPTAKYNKDCEELVEGIASNQLCVDVQPPSTIVSEGDPMFWSKTLEDGTSIQYLVGIMSYAAENDKSVNVHSRMSSYFEWIKSVL</sequence>
<dbReference type="PANTHER" id="PTHR24260:SF147">
    <property type="entry name" value="EG:BACR7A4.3 PROTEIN-RELATED"/>
    <property type="match status" value="1"/>
</dbReference>
<evidence type="ECO:0000256" key="1">
    <source>
        <dbReference type="ARBA" id="ARBA00024195"/>
    </source>
</evidence>
<dbReference type="STRING" id="62324.A0A4Y0BP03"/>
<feature type="domain" description="Peptidase S1" evidence="3">
    <location>
        <begin position="65"/>
        <end position="301"/>
    </location>
</feature>
<dbReference type="GO" id="GO:0004252">
    <property type="term" value="F:serine-type endopeptidase activity"/>
    <property type="evidence" value="ECO:0007669"/>
    <property type="project" value="InterPro"/>
</dbReference>
<proteinExistence type="inferred from homology"/>
<evidence type="ECO:0000256" key="2">
    <source>
        <dbReference type="SAM" id="SignalP"/>
    </source>
</evidence>
<dbReference type="InterPro" id="IPR001314">
    <property type="entry name" value="Peptidase_S1A"/>
</dbReference>
<dbReference type="VEuPathDB" id="VectorBase:AFUN021638"/>
<dbReference type="PROSITE" id="PS50240">
    <property type="entry name" value="TRYPSIN_DOM"/>
    <property type="match status" value="3"/>
</dbReference>
<feature type="domain" description="Peptidase S1" evidence="3">
    <location>
        <begin position="684"/>
        <end position="901"/>
    </location>
</feature>
<dbReference type="PANTHER" id="PTHR24260">
    <property type="match status" value="1"/>
</dbReference>
<dbReference type="InterPro" id="IPR001254">
    <property type="entry name" value="Trypsin_dom"/>
</dbReference>